<dbReference type="InterPro" id="IPR036909">
    <property type="entry name" value="Cyt_c-like_dom_sf"/>
</dbReference>
<dbReference type="PROSITE" id="PS51007">
    <property type="entry name" value="CYTC"/>
    <property type="match status" value="1"/>
</dbReference>
<comment type="caution">
    <text evidence="7">The sequence shown here is derived from an EMBL/GenBank/DDBJ whole genome shotgun (WGS) entry which is preliminary data.</text>
</comment>
<feature type="signal peptide" evidence="5">
    <location>
        <begin position="1"/>
        <end position="26"/>
    </location>
</feature>
<evidence type="ECO:0000256" key="5">
    <source>
        <dbReference type="SAM" id="SignalP"/>
    </source>
</evidence>
<dbReference type="SUPFAM" id="SSF46626">
    <property type="entry name" value="Cytochrome c"/>
    <property type="match status" value="1"/>
</dbReference>
<accession>A0A840A453</accession>
<dbReference type="AlphaFoldDB" id="A0A840A453"/>
<feature type="domain" description="Cytochrome c" evidence="6">
    <location>
        <begin position="30"/>
        <end position="122"/>
    </location>
</feature>
<name>A0A840A453_9CAUL</name>
<keyword evidence="2 4" id="KW-0479">Metal-binding</keyword>
<dbReference type="RefSeq" id="WP_183776905.1">
    <property type="nucleotide sequence ID" value="NZ_JACIDK010000010.1"/>
</dbReference>
<evidence type="ECO:0000256" key="4">
    <source>
        <dbReference type="PROSITE-ProRule" id="PRU00433"/>
    </source>
</evidence>
<evidence type="ECO:0000313" key="7">
    <source>
        <dbReference type="EMBL" id="MBB3893396.1"/>
    </source>
</evidence>
<dbReference type="GO" id="GO:0046872">
    <property type="term" value="F:metal ion binding"/>
    <property type="evidence" value="ECO:0007669"/>
    <property type="project" value="UniProtKB-KW"/>
</dbReference>
<proteinExistence type="predicted"/>
<evidence type="ECO:0000256" key="1">
    <source>
        <dbReference type="ARBA" id="ARBA00022617"/>
    </source>
</evidence>
<protein>
    <submittedName>
        <fullName evidence="7">Mono/diheme cytochrome c family protein</fullName>
    </submittedName>
</protein>
<evidence type="ECO:0000259" key="6">
    <source>
        <dbReference type="PROSITE" id="PS51007"/>
    </source>
</evidence>
<gene>
    <name evidence="7" type="ORF">GGQ61_004140</name>
</gene>
<dbReference type="EMBL" id="JACIDK010000010">
    <property type="protein sequence ID" value="MBB3893396.1"/>
    <property type="molecule type" value="Genomic_DNA"/>
</dbReference>
<feature type="chain" id="PRO_5032270163" evidence="5">
    <location>
        <begin position="27"/>
        <end position="134"/>
    </location>
</feature>
<dbReference type="Gene3D" id="1.10.760.10">
    <property type="entry name" value="Cytochrome c-like domain"/>
    <property type="match status" value="1"/>
</dbReference>
<keyword evidence="5" id="KW-0732">Signal</keyword>
<sequence>MLRTCKLLVSAAVSLTVLSISSWAMATERPSVTAGRKVAERNCAACHAIDDGESPLKEAPPFARLKYRYGPGGLAQLLEEGMIKNWPRSLEEGAAPIHPRMPALDLGEDEVNALADYLRSLEGRDAGQRRRAPR</sequence>
<organism evidence="7 8">
    <name type="scientific">Phenylobacterium haematophilum</name>
    <dbReference type="NCBI Taxonomy" id="98513"/>
    <lineage>
        <taxon>Bacteria</taxon>
        <taxon>Pseudomonadati</taxon>
        <taxon>Pseudomonadota</taxon>
        <taxon>Alphaproteobacteria</taxon>
        <taxon>Caulobacterales</taxon>
        <taxon>Caulobacteraceae</taxon>
        <taxon>Phenylobacterium</taxon>
    </lineage>
</organism>
<dbReference type="GO" id="GO:0020037">
    <property type="term" value="F:heme binding"/>
    <property type="evidence" value="ECO:0007669"/>
    <property type="project" value="InterPro"/>
</dbReference>
<dbReference type="InterPro" id="IPR009056">
    <property type="entry name" value="Cyt_c-like_dom"/>
</dbReference>
<keyword evidence="3 4" id="KW-0408">Iron</keyword>
<dbReference type="GO" id="GO:0009055">
    <property type="term" value="F:electron transfer activity"/>
    <property type="evidence" value="ECO:0007669"/>
    <property type="project" value="InterPro"/>
</dbReference>
<keyword evidence="1 4" id="KW-0349">Heme</keyword>
<keyword evidence="8" id="KW-1185">Reference proteome</keyword>
<dbReference type="Proteomes" id="UP000530564">
    <property type="component" value="Unassembled WGS sequence"/>
</dbReference>
<evidence type="ECO:0000256" key="3">
    <source>
        <dbReference type="ARBA" id="ARBA00023004"/>
    </source>
</evidence>
<evidence type="ECO:0000256" key="2">
    <source>
        <dbReference type="ARBA" id="ARBA00022723"/>
    </source>
</evidence>
<reference evidence="7 8" key="1">
    <citation type="submission" date="2020-08" db="EMBL/GenBank/DDBJ databases">
        <title>Genomic Encyclopedia of Type Strains, Phase IV (KMG-IV): sequencing the most valuable type-strain genomes for metagenomic binning, comparative biology and taxonomic classification.</title>
        <authorList>
            <person name="Goeker M."/>
        </authorList>
    </citation>
    <scope>NUCLEOTIDE SEQUENCE [LARGE SCALE GENOMIC DNA]</scope>
    <source>
        <strain evidence="7 8">DSM 21793</strain>
    </source>
</reference>
<dbReference type="Pfam" id="PF00034">
    <property type="entry name" value="Cytochrom_C"/>
    <property type="match status" value="1"/>
</dbReference>
<evidence type="ECO:0000313" key="8">
    <source>
        <dbReference type="Proteomes" id="UP000530564"/>
    </source>
</evidence>